<reference evidence="1" key="1">
    <citation type="submission" date="2019-09" db="EMBL/GenBank/DDBJ databases">
        <authorList>
            <person name="Gross C."/>
            <person name="Bohn E."/>
        </authorList>
    </citation>
    <scope>NUCLEOTIDE SEQUENCE</scope>
    <source>
        <strain evidence="1">ID40</strain>
    </source>
</reference>
<dbReference type="NCBIfam" id="TIGR01731">
    <property type="entry name" value="fil_hemag_20aa"/>
    <property type="match status" value="2"/>
</dbReference>
<dbReference type="InterPro" id="IPR010069">
    <property type="entry name" value="CdiA_FHA1_rpt"/>
</dbReference>
<dbReference type="AlphaFoldDB" id="A0A5E5R3P9"/>
<dbReference type="InterPro" id="IPR008619">
    <property type="entry name" value="Filamentous_hemagglutn_rpt"/>
</dbReference>
<dbReference type="EMBL" id="LR700248">
    <property type="protein sequence ID" value="VVH82462.1"/>
    <property type="molecule type" value="Genomic_DNA"/>
</dbReference>
<evidence type="ECO:0000313" key="1">
    <source>
        <dbReference type="EMBL" id="VVH82462.1"/>
    </source>
</evidence>
<gene>
    <name evidence="1" type="ORF">TUEID40_03649</name>
</gene>
<organism evidence="1">
    <name type="scientific">Pseudomonas aeruginosa</name>
    <dbReference type="NCBI Taxonomy" id="287"/>
    <lineage>
        <taxon>Bacteria</taxon>
        <taxon>Pseudomonadati</taxon>
        <taxon>Pseudomonadota</taxon>
        <taxon>Gammaproteobacteria</taxon>
        <taxon>Pseudomonadales</taxon>
        <taxon>Pseudomonadaceae</taxon>
        <taxon>Pseudomonas</taxon>
    </lineage>
</organism>
<accession>A0A5E5R3P9</accession>
<protein>
    <submittedName>
        <fullName evidence="1">Uncharacterized protein</fullName>
    </submittedName>
</protein>
<sequence length="86" mass="8528">MISAKGAVDIRTGALDNSRNGGIGSNAGITLVAARLDNGQQGRVSAKGLLDANLKGLDQRGGGVLVSETGVTSTSMAARWSTATAA</sequence>
<proteinExistence type="predicted"/>
<name>A0A5E5R3P9_PSEAI</name>
<dbReference type="Pfam" id="PF05594">
    <property type="entry name" value="Fil_haemagg"/>
    <property type="match status" value="1"/>
</dbReference>